<evidence type="ECO:0000313" key="1">
    <source>
        <dbReference type="EMBL" id="KAJ9105399.1"/>
    </source>
</evidence>
<sequence>MDQPMDQLDETRSPASIASSDFSSLISGRIVPTSSPEATFFNWARTFRCHPQKTFLPKTVYECRLITEWARREGKSLRAAGVGHSPSDLACTDEWMIRMDGMRSVLNTDVENTTVTVEAGITLQDLHEHLLQHGLALRNNGSITEQTVAGIIATATHGSGFDFPVISGHVLELDLISSKEGAEIVHCSRVENRDLFLATLCGLGMTGLIVSVKLDVELAFRLRESKVPVHMDYLLGTSAAEERIARSSIPVGLRDEKTPLVSANAHEQVYEDPNFVAQRNLQSMQKIEDIARSAEHVRMWWYPQTGGVIVARANRTYEPPIKVWSLFGDFFHYHVTQFFLYLCTFVPRYTSLVGKWAWWLNESPVVQQDHSYKVYTFDCLYPQYTTEWAIPMEKTRDVLAVLRDWLAEEEADPQGQRVHFPIEIRFTAPDDVWLSPCYGRQTTYIGIVQYKPYGKPVPYERIFDKFSKIMADHDGRPHWAKQHGFTAETLRERYDKYDDFFKVVQAADPDGRWRCGYTQRHFGEQGSMPSGKRQISSEEGEGHMGVRN</sequence>
<protein>
    <submittedName>
        <fullName evidence="1">Uncharacterized protein</fullName>
    </submittedName>
</protein>
<accession>A0ACC2W0Y6</accession>
<organism evidence="1 2">
    <name type="scientific">Naganishia friedmannii</name>
    <dbReference type="NCBI Taxonomy" id="89922"/>
    <lineage>
        <taxon>Eukaryota</taxon>
        <taxon>Fungi</taxon>
        <taxon>Dikarya</taxon>
        <taxon>Basidiomycota</taxon>
        <taxon>Agaricomycotina</taxon>
        <taxon>Tremellomycetes</taxon>
        <taxon>Filobasidiales</taxon>
        <taxon>Filobasidiaceae</taxon>
        <taxon>Naganishia</taxon>
    </lineage>
</organism>
<dbReference type="Proteomes" id="UP001227268">
    <property type="component" value="Unassembled WGS sequence"/>
</dbReference>
<proteinExistence type="predicted"/>
<reference evidence="1" key="1">
    <citation type="submission" date="2023-04" db="EMBL/GenBank/DDBJ databases">
        <title>Draft Genome sequencing of Naganishia species isolated from polar environments using Oxford Nanopore Technology.</title>
        <authorList>
            <person name="Leo P."/>
            <person name="Venkateswaran K."/>
        </authorList>
    </citation>
    <scope>NUCLEOTIDE SEQUENCE</scope>
    <source>
        <strain evidence="1">MNA-CCFEE 5423</strain>
    </source>
</reference>
<evidence type="ECO:0000313" key="2">
    <source>
        <dbReference type="Proteomes" id="UP001227268"/>
    </source>
</evidence>
<gene>
    <name evidence="1" type="ORF">QFC21_001769</name>
</gene>
<dbReference type="EMBL" id="JASBWT010000004">
    <property type="protein sequence ID" value="KAJ9105399.1"/>
    <property type="molecule type" value="Genomic_DNA"/>
</dbReference>
<name>A0ACC2W0Y6_9TREE</name>
<comment type="caution">
    <text evidence="1">The sequence shown here is derived from an EMBL/GenBank/DDBJ whole genome shotgun (WGS) entry which is preliminary data.</text>
</comment>
<keyword evidence="2" id="KW-1185">Reference proteome</keyword>